<dbReference type="Proteomes" id="UP001652582">
    <property type="component" value="Chromosome 24"/>
</dbReference>
<dbReference type="SUPFAM" id="SSF57716">
    <property type="entry name" value="Glucocorticoid receptor-like (DNA-binding domain)"/>
    <property type="match status" value="1"/>
</dbReference>
<evidence type="ECO:0000259" key="8">
    <source>
        <dbReference type="PROSITE" id="PS50157"/>
    </source>
</evidence>
<accession>A0A6J1MZ76</accession>
<evidence type="ECO:0000256" key="5">
    <source>
        <dbReference type="PROSITE-ProRule" id="PRU00042"/>
    </source>
</evidence>
<dbReference type="SMART" id="SM00355">
    <property type="entry name" value="ZnF_C2H2"/>
    <property type="match status" value="13"/>
</dbReference>
<dbReference type="Pfam" id="PF12874">
    <property type="entry name" value="zf-met"/>
    <property type="match status" value="1"/>
</dbReference>
<keyword evidence="10" id="KW-1185">Reference proteome</keyword>
<feature type="domain" description="C2H2-type" evidence="8">
    <location>
        <begin position="647"/>
        <end position="674"/>
    </location>
</feature>
<evidence type="ECO:0000259" key="9">
    <source>
        <dbReference type="PROSITE" id="PS51915"/>
    </source>
</evidence>
<feature type="binding site" evidence="6">
    <location>
        <position position="50"/>
    </location>
    <ligand>
        <name>Zn(2+)</name>
        <dbReference type="ChEBI" id="CHEBI:29105"/>
    </ligand>
</feature>
<dbReference type="PROSITE" id="PS51915">
    <property type="entry name" value="ZAD"/>
    <property type="match status" value="1"/>
</dbReference>
<protein>
    <submittedName>
        <fullName evidence="11">Zinc finger protein 836 isoform X1</fullName>
    </submittedName>
</protein>
<dbReference type="AlphaFoldDB" id="A0A6J1MZ76"/>
<dbReference type="PROSITE" id="PS50157">
    <property type="entry name" value="ZINC_FINGER_C2H2_2"/>
    <property type="match status" value="7"/>
</dbReference>
<evidence type="ECO:0000256" key="2">
    <source>
        <dbReference type="ARBA" id="ARBA00022737"/>
    </source>
</evidence>
<evidence type="ECO:0000256" key="3">
    <source>
        <dbReference type="ARBA" id="ARBA00022771"/>
    </source>
</evidence>
<keyword evidence="4 6" id="KW-0862">Zinc</keyword>
<dbReference type="GO" id="GO:0008270">
    <property type="term" value="F:zinc ion binding"/>
    <property type="evidence" value="ECO:0007669"/>
    <property type="project" value="UniProtKB-UniRule"/>
</dbReference>
<evidence type="ECO:0000313" key="11">
    <source>
        <dbReference type="RefSeq" id="XP_023940875.2"/>
    </source>
</evidence>
<feature type="domain" description="C2H2-type" evidence="8">
    <location>
        <begin position="401"/>
        <end position="423"/>
    </location>
</feature>
<feature type="binding site" evidence="6">
    <location>
        <position position="10"/>
    </location>
    <ligand>
        <name>Zn(2+)</name>
        <dbReference type="ChEBI" id="CHEBI:29105"/>
    </ligand>
</feature>
<feature type="region of interest" description="Disordered" evidence="7">
    <location>
        <begin position="579"/>
        <end position="609"/>
    </location>
</feature>
<feature type="domain" description="C2H2-type" evidence="8">
    <location>
        <begin position="248"/>
        <end position="275"/>
    </location>
</feature>
<dbReference type="PANTHER" id="PTHR24379:SF121">
    <property type="entry name" value="C2H2-TYPE DOMAIN-CONTAINING PROTEIN"/>
    <property type="match status" value="1"/>
</dbReference>
<feature type="domain" description="C2H2-type" evidence="8">
    <location>
        <begin position="485"/>
        <end position="508"/>
    </location>
</feature>
<dbReference type="GeneID" id="112047845"/>
<dbReference type="PANTHER" id="PTHR24379">
    <property type="entry name" value="KRAB AND ZINC FINGER DOMAIN-CONTAINING"/>
    <property type="match status" value="1"/>
</dbReference>
<dbReference type="InterPro" id="IPR013087">
    <property type="entry name" value="Znf_C2H2_type"/>
</dbReference>
<feature type="binding site" evidence="6">
    <location>
        <position position="7"/>
    </location>
    <ligand>
        <name>Zn(2+)</name>
        <dbReference type="ChEBI" id="CHEBI:29105"/>
    </ligand>
</feature>
<dbReference type="SUPFAM" id="SSF57667">
    <property type="entry name" value="beta-beta-alpha zinc fingers"/>
    <property type="match status" value="3"/>
</dbReference>
<reference evidence="11" key="1">
    <citation type="submission" date="2025-08" db="UniProtKB">
        <authorList>
            <consortium name="RefSeq"/>
        </authorList>
    </citation>
    <scope>IDENTIFICATION</scope>
</reference>
<dbReference type="InterPro" id="IPR012934">
    <property type="entry name" value="Znf_AD"/>
</dbReference>
<feature type="compositionally biased region" description="Basic and acidic residues" evidence="7">
    <location>
        <begin position="590"/>
        <end position="604"/>
    </location>
</feature>
<feature type="domain" description="C2H2-type" evidence="8">
    <location>
        <begin position="703"/>
        <end position="726"/>
    </location>
</feature>
<name>A0A6J1MZ76_BICAN</name>
<organism evidence="10 11">
    <name type="scientific">Bicyclus anynana</name>
    <name type="common">Squinting bush brown butterfly</name>
    <dbReference type="NCBI Taxonomy" id="110368"/>
    <lineage>
        <taxon>Eukaryota</taxon>
        <taxon>Metazoa</taxon>
        <taxon>Ecdysozoa</taxon>
        <taxon>Arthropoda</taxon>
        <taxon>Hexapoda</taxon>
        <taxon>Insecta</taxon>
        <taxon>Pterygota</taxon>
        <taxon>Neoptera</taxon>
        <taxon>Endopterygota</taxon>
        <taxon>Lepidoptera</taxon>
        <taxon>Glossata</taxon>
        <taxon>Ditrysia</taxon>
        <taxon>Papilionoidea</taxon>
        <taxon>Nymphalidae</taxon>
        <taxon>Satyrinae</taxon>
        <taxon>Satyrini</taxon>
        <taxon>Mycalesina</taxon>
        <taxon>Bicyclus</taxon>
    </lineage>
</organism>
<dbReference type="Pfam" id="PF00096">
    <property type="entry name" value="zf-C2H2"/>
    <property type="match status" value="4"/>
</dbReference>
<feature type="domain" description="ZAD" evidence="9">
    <location>
        <begin position="5"/>
        <end position="77"/>
    </location>
</feature>
<dbReference type="OrthoDB" id="9439903at2759"/>
<evidence type="ECO:0000256" key="4">
    <source>
        <dbReference type="ARBA" id="ARBA00022833"/>
    </source>
</evidence>
<dbReference type="InterPro" id="IPR036236">
    <property type="entry name" value="Znf_C2H2_sf"/>
</dbReference>
<dbReference type="PROSITE" id="PS00028">
    <property type="entry name" value="ZINC_FINGER_C2H2_1"/>
    <property type="match status" value="6"/>
</dbReference>
<evidence type="ECO:0000256" key="7">
    <source>
        <dbReference type="SAM" id="MobiDB-lite"/>
    </source>
</evidence>
<evidence type="ECO:0000256" key="6">
    <source>
        <dbReference type="PROSITE-ProRule" id="PRU01263"/>
    </source>
</evidence>
<dbReference type="Gene3D" id="3.30.160.60">
    <property type="entry name" value="Classic Zinc Finger"/>
    <property type="match status" value="6"/>
</dbReference>
<keyword evidence="1 6" id="KW-0479">Metal-binding</keyword>
<keyword evidence="2" id="KW-0677">Repeat</keyword>
<feature type="domain" description="C2H2-type" evidence="8">
    <location>
        <begin position="675"/>
        <end position="702"/>
    </location>
</feature>
<dbReference type="GO" id="GO:0005634">
    <property type="term" value="C:nucleus"/>
    <property type="evidence" value="ECO:0007669"/>
    <property type="project" value="InterPro"/>
</dbReference>
<dbReference type="KEGG" id="bany:112047845"/>
<feature type="binding site" evidence="6">
    <location>
        <position position="53"/>
    </location>
    <ligand>
        <name>Zn(2+)</name>
        <dbReference type="ChEBI" id="CHEBI:29105"/>
    </ligand>
</feature>
<evidence type="ECO:0000313" key="10">
    <source>
        <dbReference type="Proteomes" id="UP001652582"/>
    </source>
</evidence>
<feature type="domain" description="C2H2-type" evidence="8">
    <location>
        <begin position="512"/>
        <end position="540"/>
    </location>
</feature>
<gene>
    <name evidence="11" type="primary">LOC112047845</name>
</gene>
<dbReference type="SMART" id="SM00868">
    <property type="entry name" value="zf-AD"/>
    <property type="match status" value="1"/>
</dbReference>
<proteinExistence type="predicted"/>
<keyword evidence="3 5" id="KW-0863">Zinc-finger</keyword>
<dbReference type="RefSeq" id="XP_023940875.2">
    <property type="nucleotide sequence ID" value="XM_024085107.2"/>
</dbReference>
<sequence length="780" mass="91280">MFDLKVCIVCLQMDVKCFNMNENRGQLRQDYNLVSGLQSREGAGFPEYLCYQCVTYVQNCKRFRDRCQRAYFTLKEILHQNKEITKSIIEAIDVRAIKISSNLGFLGKERVKTKIDNIKFKTLPTNVNADPPAIQSTPLANNILYENQNLDNIKNENDTYSSDAQLDDGTHFNMADDTEIMNESFEIAPQDDNDYDMDFDVDNSQESKVVINVEGSKVYEEYAELVQISINEAAAVVDIRKLAMQGTHYCNVCERRYNSEERLNVHMRMHDTHVSGSHMCMLCKYYYKTEFLLKVHMTDKHMYKYLCRKCPEVTFDRASAKHHYLWSHIQKQPATENEDATDNRPIWMRNRQMKSQEMMPRKKKSFKLPKDFLTYSPLGQEEQYAIVRERQNTKNYTESAFKCEYCFKGFRESGTYNKHMQKHDPAVSGKLQCDMCKVFCPNARKMYKHMNMTHLFKYTCELCNYVCYNRGQAQTHYRWHKNVTFTCPHCDKVFYKASTQLTHIRIKHPSMFICNLCGHSFVSQTGLYCHKKLAHSKQEVEESSGSVDTSNPLYCSDCRIQFRDDAAFATHFGSSNKHADTNLSIKPVRTRSERPRGRPRRDNSDIVNTGVPTPTKCEICQKFLATDVQARRHYEAEHPGAEYLKRYMCDICGHTTRQYANLMVHMRTHTQEKPYACPHCERRFSMPSNRDRHLVVHTGEKRYQCQHCNRRFTQSSAVKLHIQTVHLKIPYAPWDKKNRKRRREMEVAPLPPPPPVNQKIVLDSQLPVGNYLSAYITYNE</sequence>
<evidence type="ECO:0000256" key="1">
    <source>
        <dbReference type="ARBA" id="ARBA00022723"/>
    </source>
</evidence>
<dbReference type="Pfam" id="PF07776">
    <property type="entry name" value="zf-AD"/>
    <property type="match status" value="1"/>
</dbReference>